<gene>
    <name evidence="1" type="ORF">HYN43_000520</name>
</gene>
<organism evidence="1 2">
    <name type="scientific">Mucilaginibacter celer</name>
    <dbReference type="NCBI Taxonomy" id="2305508"/>
    <lineage>
        <taxon>Bacteria</taxon>
        <taxon>Pseudomonadati</taxon>
        <taxon>Bacteroidota</taxon>
        <taxon>Sphingobacteriia</taxon>
        <taxon>Sphingobacteriales</taxon>
        <taxon>Sphingobacteriaceae</taxon>
        <taxon>Mucilaginibacter</taxon>
    </lineage>
</organism>
<dbReference type="EMBL" id="CP032869">
    <property type="protein sequence ID" value="AYL93870.1"/>
    <property type="molecule type" value="Genomic_DNA"/>
</dbReference>
<dbReference type="OrthoDB" id="1454315at2"/>
<proteinExistence type="predicted"/>
<name>A0A494VLW2_9SPHI</name>
<evidence type="ECO:0000313" key="2">
    <source>
        <dbReference type="Proteomes" id="UP000270046"/>
    </source>
</evidence>
<dbReference type="RefSeq" id="WP_119407592.1">
    <property type="nucleotide sequence ID" value="NZ_CP032869.1"/>
</dbReference>
<dbReference type="Proteomes" id="UP000270046">
    <property type="component" value="Chromosome"/>
</dbReference>
<dbReference type="AlphaFoldDB" id="A0A494VLW2"/>
<accession>A0A494VLW2</accession>
<keyword evidence="2" id="KW-1185">Reference proteome</keyword>
<protein>
    <submittedName>
        <fullName evidence="1">Uncharacterized protein</fullName>
    </submittedName>
</protein>
<reference evidence="1 2" key="1">
    <citation type="submission" date="2018-10" db="EMBL/GenBank/DDBJ databases">
        <title>Genome sequencing of Mucilaginibacter sp. HYN0043.</title>
        <authorList>
            <person name="Kim M."/>
            <person name="Yi H."/>
        </authorList>
    </citation>
    <scope>NUCLEOTIDE SEQUENCE [LARGE SCALE GENOMIC DNA]</scope>
    <source>
        <strain evidence="1 2">HYN0043</strain>
    </source>
</reference>
<evidence type="ECO:0000313" key="1">
    <source>
        <dbReference type="EMBL" id="AYL93870.1"/>
    </source>
</evidence>
<dbReference type="KEGG" id="muh:HYN43_000520"/>
<sequence>MGFFEIFKSDPIKKKILAIRRDMKTIIAAVCDERYWIDWFGSYDVHPKYLAFWICVKSDDMKMKLKSDEELYKKLRSLLDQHGYPIEGRDGVFIGFESQETVDRESHGRWEVHLQ</sequence>